<protein>
    <submittedName>
        <fullName evidence="10">ArsB/NhaD family transporter</fullName>
    </submittedName>
</protein>
<evidence type="ECO:0000256" key="6">
    <source>
        <dbReference type="ARBA" id="ARBA00022989"/>
    </source>
</evidence>
<dbReference type="PRINTS" id="PR00758">
    <property type="entry name" value="ARSENICPUMP"/>
</dbReference>
<evidence type="ECO:0000256" key="7">
    <source>
        <dbReference type="ARBA" id="ARBA00023136"/>
    </source>
</evidence>
<dbReference type="RefSeq" id="WP_194702822.1">
    <property type="nucleotide sequence ID" value="NZ_JADKNH010000009.1"/>
</dbReference>
<dbReference type="EMBL" id="JADKNH010000009">
    <property type="protein sequence ID" value="MBF4694593.1"/>
    <property type="molecule type" value="Genomic_DNA"/>
</dbReference>
<comment type="caution">
    <text evidence="10">The sequence shown here is derived from an EMBL/GenBank/DDBJ whole genome shotgun (WGS) entry which is preliminary data.</text>
</comment>
<evidence type="ECO:0000256" key="8">
    <source>
        <dbReference type="SAM" id="Phobius"/>
    </source>
</evidence>
<feature type="domain" description="Citrate transporter-like" evidence="9">
    <location>
        <begin position="22"/>
        <end position="371"/>
    </location>
</feature>
<dbReference type="InterPro" id="IPR000802">
    <property type="entry name" value="Arsenical_pump_ArsB"/>
</dbReference>
<evidence type="ECO:0000259" key="9">
    <source>
        <dbReference type="Pfam" id="PF03600"/>
    </source>
</evidence>
<organism evidence="10 11">
    <name type="scientific">Fusibacter ferrireducens</name>
    <dbReference type="NCBI Taxonomy" id="2785058"/>
    <lineage>
        <taxon>Bacteria</taxon>
        <taxon>Bacillati</taxon>
        <taxon>Bacillota</taxon>
        <taxon>Clostridia</taxon>
        <taxon>Eubacteriales</taxon>
        <taxon>Eubacteriales Family XII. Incertae Sedis</taxon>
        <taxon>Fusibacter</taxon>
    </lineage>
</organism>
<dbReference type="PANTHER" id="PTHR43568:SF1">
    <property type="entry name" value="P PROTEIN"/>
    <property type="match status" value="1"/>
</dbReference>
<keyword evidence="5 8" id="KW-0812">Transmembrane</keyword>
<feature type="transmembrane region" description="Helical" evidence="8">
    <location>
        <begin position="364"/>
        <end position="388"/>
    </location>
</feature>
<dbReference type="PANTHER" id="PTHR43568">
    <property type="entry name" value="P PROTEIN"/>
    <property type="match status" value="1"/>
</dbReference>
<sequence>MEVCVVFQNQLIVAIGVFSVTYLIIMSEKLNRTAVAMVGAFLMLILNVEAQERAISHIDFNTIGLLVGMMIIVNIMKKSGVFEYVAIKAAKKAKGDPWKILVAFSIITAVSSALLDNVTTILLIVPVTLVITDSLELNPVPFLVPEILIANIGGTATLIGDPPNIMIGSATGLGFLDFLVNLAPVVVIIFIVTMLVFKFAFRKHYECKDSNKRKILQMDEHRAIKDVVLLRKSLLVLGLTILGFILHQSLGYESATVALFFASILLLISKVDVEDIFLEIEWPTLFFFMSLFILVGALEDVGVMEFLAEKLLAVTKGDLLMSTLLVLWVSAIASSFLDNIPFVATMIPLIKSMGVMSGMNIGPLWWALALGACLGGNGTLVGASANVIVSGMLSRHGHKLSFMDYMKVGFPLMILSIIISSIYLTIFYM</sequence>
<evidence type="ECO:0000256" key="4">
    <source>
        <dbReference type="ARBA" id="ARBA00022475"/>
    </source>
</evidence>
<feature type="transmembrane region" description="Helical" evidence="8">
    <location>
        <begin position="97"/>
        <end position="115"/>
    </location>
</feature>
<feature type="transmembrane region" description="Helical" evidence="8">
    <location>
        <begin position="280"/>
        <end position="299"/>
    </location>
</feature>
<feature type="transmembrane region" description="Helical" evidence="8">
    <location>
        <begin position="30"/>
        <end position="48"/>
    </location>
</feature>
<dbReference type="InterPro" id="IPR004680">
    <property type="entry name" value="Cit_transptr-like_dom"/>
</dbReference>
<keyword evidence="3" id="KW-0813">Transport</keyword>
<evidence type="ECO:0000256" key="5">
    <source>
        <dbReference type="ARBA" id="ARBA00022692"/>
    </source>
</evidence>
<name>A0ABR9ZWS2_9FIRM</name>
<dbReference type="InterPro" id="IPR051475">
    <property type="entry name" value="Diverse_Ion_Transporter"/>
</dbReference>
<feature type="transmembrane region" description="Helical" evidence="8">
    <location>
        <begin position="408"/>
        <end position="428"/>
    </location>
</feature>
<keyword evidence="4" id="KW-1003">Cell membrane</keyword>
<proteinExistence type="inferred from homology"/>
<evidence type="ECO:0000313" key="11">
    <source>
        <dbReference type="Proteomes" id="UP000614200"/>
    </source>
</evidence>
<feature type="transmembrane region" description="Helical" evidence="8">
    <location>
        <begin position="319"/>
        <end position="343"/>
    </location>
</feature>
<evidence type="ECO:0000256" key="3">
    <source>
        <dbReference type="ARBA" id="ARBA00022448"/>
    </source>
</evidence>
<evidence type="ECO:0000256" key="2">
    <source>
        <dbReference type="ARBA" id="ARBA00009843"/>
    </source>
</evidence>
<feature type="transmembrane region" description="Helical" evidence="8">
    <location>
        <begin position="6"/>
        <end position="25"/>
    </location>
</feature>
<feature type="transmembrane region" description="Helical" evidence="8">
    <location>
        <begin position="178"/>
        <end position="201"/>
    </location>
</feature>
<feature type="transmembrane region" description="Helical" evidence="8">
    <location>
        <begin position="222"/>
        <end position="245"/>
    </location>
</feature>
<comment type="subcellular location">
    <subcellularLocation>
        <location evidence="1">Cell membrane</location>
        <topology evidence="1">Multi-pass membrane protein</topology>
    </subcellularLocation>
</comment>
<dbReference type="Proteomes" id="UP000614200">
    <property type="component" value="Unassembled WGS sequence"/>
</dbReference>
<evidence type="ECO:0000256" key="1">
    <source>
        <dbReference type="ARBA" id="ARBA00004651"/>
    </source>
</evidence>
<accession>A0ABR9ZWS2</accession>
<evidence type="ECO:0000313" key="10">
    <source>
        <dbReference type="EMBL" id="MBF4694593.1"/>
    </source>
</evidence>
<keyword evidence="6 8" id="KW-1133">Transmembrane helix</keyword>
<keyword evidence="11" id="KW-1185">Reference proteome</keyword>
<feature type="transmembrane region" description="Helical" evidence="8">
    <location>
        <begin position="251"/>
        <end position="268"/>
    </location>
</feature>
<dbReference type="CDD" id="cd01116">
    <property type="entry name" value="P_permease"/>
    <property type="match status" value="1"/>
</dbReference>
<comment type="similarity">
    <text evidence="2">Belongs to the CitM (TC 2.A.11) transporter family.</text>
</comment>
<gene>
    <name evidence="10" type="ORF">ISU02_15890</name>
</gene>
<dbReference type="Pfam" id="PF03600">
    <property type="entry name" value="CitMHS"/>
    <property type="match status" value="1"/>
</dbReference>
<reference evidence="10 11" key="1">
    <citation type="submission" date="2020-11" db="EMBL/GenBank/DDBJ databases">
        <title>Fusibacter basophilias sp. nov.</title>
        <authorList>
            <person name="Qiu D."/>
        </authorList>
    </citation>
    <scope>NUCLEOTIDE SEQUENCE [LARGE SCALE GENOMIC DNA]</scope>
    <source>
        <strain evidence="10 11">Q10-2</strain>
    </source>
</reference>
<keyword evidence="7 8" id="KW-0472">Membrane</keyword>
<feature type="transmembrane region" description="Helical" evidence="8">
    <location>
        <begin position="54"/>
        <end position="76"/>
    </location>
</feature>